<protein>
    <submittedName>
        <fullName evidence="1">Uncharacterized protein</fullName>
    </submittedName>
</protein>
<evidence type="ECO:0000313" key="3">
    <source>
        <dbReference type="Proteomes" id="UP000180175"/>
    </source>
</evidence>
<name>A0A1S2MG04_9BACI</name>
<reference evidence="2" key="4">
    <citation type="submission" date="2020-10" db="EMBL/GenBank/DDBJ databases">
        <authorList>
            <person name="Bassil N.M."/>
            <person name="Lloyd J.R."/>
        </authorList>
    </citation>
    <scope>NUCLEOTIDE SEQUENCE</scope>
    <source>
        <strain evidence="2">NB2006</strain>
    </source>
</reference>
<organism evidence="1 3">
    <name type="scientific">Anaerobacillus isosaccharinicus</name>
    <dbReference type="NCBI Taxonomy" id="1532552"/>
    <lineage>
        <taxon>Bacteria</taxon>
        <taxon>Bacillati</taxon>
        <taxon>Bacillota</taxon>
        <taxon>Bacilli</taxon>
        <taxon>Bacillales</taxon>
        <taxon>Bacillaceae</taxon>
        <taxon>Anaerobacillus</taxon>
    </lineage>
</organism>
<dbReference type="AlphaFoldDB" id="A0A1S2MG04"/>
<evidence type="ECO:0000313" key="2">
    <source>
        <dbReference type="EMBL" id="QOY38296.1"/>
    </source>
</evidence>
<sequence length="122" mass="14332">MKRIIEALTHQNIVVSSEWTKKLLPTLAEKLEEAMEKNAVSGLDHHNEIRQQQWKQNGYYIEIGIHEQSFENYELEFYVTPFGLEETFSGPPWITISTSRYLQEENDETEKILAFMVKRLVG</sequence>
<dbReference type="EMBL" id="LQXD01000024">
    <property type="protein sequence ID" value="OIJ22827.1"/>
    <property type="molecule type" value="Genomic_DNA"/>
</dbReference>
<keyword evidence="3" id="KW-1185">Reference proteome</keyword>
<proteinExistence type="predicted"/>
<dbReference type="KEGG" id="aia:AWH56_012600"/>
<accession>A0A1S2MG04</accession>
<dbReference type="RefSeq" id="WP_071315955.1">
    <property type="nucleotide sequence ID" value="NZ_CP063356.2"/>
</dbReference>
<reference evidence="2 3" key="2">
    <citation type="journal article" date="2017" name="Genome Announc.">
        <title>Draft Genome Sequences of Four Alkaliphilic Bacteria Belonging to the Anaerobacillus Genus.</title>
        <authorList>
            <person name="Bassil N.M."/>
            <person name="Lloyd J.R."/>
        </authorList>
    </citation>
    <scope>NUCLEOTIDE SEQUENCE [LARGE SCALE GENOMIC DNA]</scope>
    <source>
        <strain evidence="2 3">NB2006</strain>
    </source>
</reference>
<evidence type="ECO:0000313" key="1">
    <source>
        <dbReference type="EMBL" id="OIJ22827.1"/>
    </source>
</evidence>
<gene>
    <name evidence="2" type="ORF">AWH56_012600</name>
    <name evidence="1" type="ORF">AWH56_04325</name>
</gene>
<reference evidence="1 3" key="1">
    <citation type="submission" date="2016-10" db="EMBL/GenBank/DDBJ databases">
        <title>Draft genome sequences of four alkaliphilic bacteria belonging to the Anaerobacillus genus.</title>
        <authorList>
            <person name="Bassil N.M."/>
            <person name="Lloyd J.R."/>
        </authorList>
    </citation>
    <scope>NUCLEOTIDE SEQUENCE [LARGE SCALE GENOMIC DNA]</scope>
    <source>
        <strain evidence="1 3">NB2006</strain>
    </source>
</reference>
<reference evidence="2 3" key="3">
    <citation type="journal article" date="2019" name="Int. J. Syst. Evol. Microbiol.">
        <title>Anaerobacillus isosaccharinicus sp. nov., an alkaliphilic bacterium which degrades isosaccharinic acid.</title>
        <authorList>
            <person name="Bassil N.M."/>
            <person name="Lloyd J.R."/>
        </authorList>
    </citation>
    <scope>NUCLEOTIDE SEQUENCE [LARGE SCALE GENOMIC DNA]</scope>
    <source>
        <strain evidence="2 3">NB2006</strain>
    </source>
</reference>
<dbReference type="EMBL" id="CP063356">
    <property type="protein sequence ID" value="QOY38296.1"/>
    <property type="molecule type" value="Genomic_DNA"/>
</dbReference>
<dbReference type="Proteomes" id="UP000180175">
    <property type="component" value="Chromosome"/>
</dbReference>